<reference evidence="2" key="2">
    <citation type="submission" date="2023-01" db="EMBL/GenBank/DDBJ databases">
        <authorList>
            <person name="Petersen C."/>
        </authorList>
    </citation>
    <scope>NUCLEOTIDE SEQUENCE</scope>
    <source>
        <strain evidence="2">IBT 17514</strain>
    </source>
</reference>
<gene>
    <name evidence="2" type="ORF">N7493_006463</name>
</gene>
<accession>A0AAD6HKP4</accession>
<dbReference type="PANTHER" id="PTHR42053">
    <property type="match status" value="1"/>
</dbReference>
<keyword evidence="3" id="KW-1185">Reference proteome</keyword>
<feature type="compositionally biased region" description="Polar residues" evidence="1">
    <location>
        <begin position="41"/>
        <end position="51"/>
    </location>
</feature>
<organism evidence="2 3">
    <name type="scientific">Penicillium malachiteum</name>
    <dbReference type="NCBI Taxonomy" id="1324776"/>
    <lineage>
        <taxon>Eukaryota</taxon>
        <taxon>Fungi</taxon>
        <taxon>Dikarya</taxon>
        <taxon>Ascomycota</taxon>
        <taxon>Pezizomycotina</taxon>
        <taxon>Eurotiomycetes</taxon>
        <taxon>Eurotiomycetidae</taxon>
        <taxon>Eurotiales</taxon>
        <taxon>Aspergillaceae</taxon>
        <taxon>Penicillium</taxon>
    </lineage>
</organism>
<feature type="compositionally biased region" description="Polar residues" evidence="1">
    <location>
        <begin position="87"/>
        <end position="100"/>
    </location>
</feature>
<feature type="region of interest" description="Disordered" evidence="1">
    <location>
        <begin position="1"/>
        <end position="54"/>
    </location>
</feature>
<feature type="compositionally biased region" description="Polar residues" evidence="1">
    <location>
        <begin position="144"/>
        <end position="167"/>
    </location>
</feature>
<evidence type="ECO:0000256" key="1">
    <source>
        <dbReference type="SAM" id="MobiDB-lite"/>
    </source>
</evidence>
<dbReference type="EMBL" id="JAQJAN010000008">
    <property type="protein sequence ID" value="KAJ5724735.1"/>
    <property type="molecule type" value="Genomic_DNA"/>
</dbReference>
<protein>
    <submittedName>
        <fullName evidence="2">Uncharacterized protein</fullName>
    </submittedName>
</protein>
<reference evidence="2" key="1">
    <citation type="journal article" date="2023" name="IMA Fungus">
        <title>Comparative genomic study of the Penicillium genus elucidates a diverse pangenome and 15 lateral gene transfer events.</title>
        <authorList>
            <person name="Petersen C."/>
            <person name="Sorensen T."/>
            <person name="Nielsen M.R."/>
            <person name="Sondergaard T.E."/>
            <person name="Sorensen J.L."/>
            <person name="Fitzpatrick D.A."/>
            <person name="Frisvad J.C."/>
            <person name="Nielsen K.L."/>
        </authorList>
    </citation>
    <scope>NUCLEOTIDE SEQUENCE</scope>
    <source>
        <strain evidence="2">IBT 17514</strain>
    </source>
</reference>
<dbReference type="PANTHER" id="PTHR42053:SF2">
    <property type="match status" value="1"/>
</dbReference>
<dbReference type="AlphaFoldDB" id="A0AAD6HKP4"/>
<sequence>MPNARPILPPLKTPKSATFPSELHDDSPSTSVSSSMKQEDSASGTPLTPHSSIPLPKAYTEFLEAMTPVFSPASAGANFPKFPFEKTSASPTSQPGSALSGSFAFSPLTARSPTISLPPPTPGSAVYSRKGFPLPRRLRIPQSLKYSPTSDSPRSANSLRSPYSTTDWKLRYEPPRSSGGKPVSVKQIVTRTVTYKRTHLEAPPKGKRRKCRDSKDGKEIKDLHERKEFKEFKELKEFNDFKEIKMKKEATEV</sequence>
<evidence type="ECO:0000313" key="2">
    <source>
        <dbReference type="EMBL" id="KAJ5724735.1"/>
    </source>
</evidence>
<comment type="caution">
    <text evidence="2">The sequence shown here is derived from an EMBL/GenBank/DDBJ whole genome shotgun (WGS) entry which is preliminary data.</text>
</comment>
<name>A0AAD6HKP4_9EURO</name>
<evidence type="ECO:0000313" key="3">
    <source>
        <dbReference type="Proteomes" id="UP001215712"/>
    </source>
</evidence>
<dbReference type="Proteomes" id="UP001215712">
    <property type="component" value="Unassembled WGS sequence"/>
</dbReference>
<proteinExistence type="predicted"/>
<feature type="region of interest" description="Disordered" evidence="1">
    <location>
        <begin position="81"/>
        <end position="219"/>
    </location>
</feature>